<name>A0A1H0H1D4_9BACI</name>
<keyword evidence="1" id="KW-0812">Transmembrane</keyword>
<proteinExistence type="predicted"/>
<accession>A0A1H0H1D4</accession>
<keyword evidence="1" id="KW-1133">Transmembrane helix</keyword>
<organism evidence="2 3">
    <name type="scientific">Alkalicoccus daliensis</name>
    <dbReference type="NCBI Taxonomy" id="745820"/>
    <lineage>
        <taxon>Bacteria</taxon>
        <taxon>Bacillati</taxon>
        <taxon>Bacillota</taxon>
        <taxon>Bacilli</taxon>
        <taxon>Bacillales</taxon>
        <taxon>Bacillaceae</taxon>
        <taxon>Alkalicoccus</taxon>
    </lineage>
</organism>
<sequence length="237" mass="27073">MSITAPPAREIILKQLRWKQRYFASIIFAFVIIQAFGIFLSVMNAYHQASFNSTYIRAHSQNNLFFLMILWIFISSLAAPAKANRKIDFTFISTRKISHITNIIFLLLIVSAASLLSVLSHYLIILLVPMIHSPEVFILLPGWMDLLHSFIWWFSCLLLTAAAGYFLSMIYQLTLLWKIVIGGLIFGVFYFDFMPISEGFQMLFSSDIYLITLSVLGASLLFFSSIFIKRKNGGIVI</sequence>
<protein>
    <recommendedName>
        <fullName evidence="4">ABC transporter permease</fullName>
    </recommendedName>
</protein>
<dbReference type="AlphaFoldDB" id="A0A1H0H1D4"/>
<evidence type="ECO:0000313" key="3">
    <source>
        <dbReference type="Proteomes" id="UP000198778"/>
    </source>
</evidence>
<dbReference type="EMBL" id="FNIL01000007">
    <property type="protein sequence ID" value="SDO12882.1"/>
    <property type="molecule type" value="Genomic_DNA"/>
</dbReference>
<evidence type="ECO:0008006" key="4">
    <source>
        <dbReference type="Google" id="ProtNLM"/>
    </source>
</evidence>
<feature type="transmembrane region" description="Helical" evidence="1">
    <location>
        <begin position="21"/>
        <end position="43"/>
    </location>
</feature>
<dbReference type="Proteomes" id="UP000198778">
    <property type="component" value="Unassembled WGS sequence"/>
</dbReference>
<gene>
    <name evidence="2" type="ORF">SAMN04488053_107134</name>
</gene>
<reference evidence="3" key="1">
    <citation type="submission" date="2016-10" db="EMBL/GenBank/DDBJ databases">
        <authorList>
            <person name="Varghese N."/>
            <person name="Submissions S."/>
        </authorList>
    </citation>
    <scope>NUCLEOTIDE SEQUENCE [LARGE SCALE GENOMIC DNA]</scope>
    <source>
        <strain evidence="3">CGMCC 1.10369</strain>
    </source>
</reference>
<feature type="transmembrane region" description="Helical" evidence="1">
    <location>
        <begin position="63"/>
        <end position="81"/>
    </location>
</feature>
<evidence type="ECO:0000256" key="1">
    <source>
        <dbReference type="SAM" id="Phobius"/>
    </source>
</evidence>
<dbReference type="STRING" id="745820.SAMN04488053_107134"/>
<feature type="transmembrane region" description="Helical" evidence="1">
    <location>
        <begin position="208"/>
        <end position="228"/>
    </location>
</feature>
<dbReference type="OrthoDB" id="1795989at2"/>
<keyword evidence="1" id="KW-0472">Membrane</keyword>
<feature type="transmembrane region" description="Helical" evidence="1">
    <location>
        <begin position="102"/>
        <end position="130"/>
    </location>
</feature>
<keyword evidence="3" id="KW-1185">Reference proteome</keyword>
<dbReference type="RefSeq" id="WP_090843185.1">
    <property type="nucleotide sequence ID" value="NZ_FNIL01000007.1"/>
</dbReference>
<feature type="transmembrane region" description="Helical" evidence="1">
    <location>
        <begin position="175"/>
        <end position="196"/>
    </location>
</feature>
<feature type="transmembrane region" description="Helical" evidence="1">
    <location>
        <begin position="150"/>
        <end position="168"/>
    </location>
</feature>
<evidence type="ECO:0000313" key="2">
    <source>
        <dbReference type="EMBL" id="SDO12882.1"/>
    </source>
</evidence>